<reference evidence="8" key="1">
    <citation type="submission" date="2020-06" db="EMBL/GenBank/DDBJ databases">
        <title>Draft genomic sequecing of Geomonas sp. Red736.</title>
        <authorList>
            <person name="Itoh H."/>
            <person name="Xu Z.X."/>
            <person name="Ushijima N."/>
            <person name="Masuda Y."/>
            <person name="Shiratori Y."/>
            <person name="Senoo K."/>
        </authorList>
    </citation>
    <scope>NUCLEOTIDE SEQUENCE [LARGE SCALE GENOMIC DNA]</scope>
    <source>
        <strain evidence="8">Red736</strain>
    </source>
</reference>
<reference evidence="6" key="2">
    <citation type="journal article" date="2021" name="Int. J. Syst. Evol. Microbiol.">
        <title>Geomonas silvestris sp. nov., Geomonas paludis sp. nov. and Geomonas limicola sp. nov., isolated from terrestrial environments, and emended description of the genus Geomonas.</title>
        <authorList>
            <person name="Itoh H."/>
            <person name="Xu Z."/>
            <person name="Masuda Y."/>
            <person name="Ushijima N."/>
            <person name="Hayakawa C."/>
            <person name="Shiratori Y."/>
            <person name="Senoo K."/>
        </authorList>
    </citation>
    <scope>NUCLEOTIDE SEQUENCE</scope>
    <source>
        <strain evidence="6">Red736</strain>
    </source>
</reference>
<dbReference type="GO" id="GO:0022857">
    <property type="term" value="F:transmembrane transporter activity"/>
    <property type="evidence" value="ECO:0007669"/>
    <property type="project" value="TreeGrafter"/>
</dbReference>
<dbReference type="PROSITE" id="PS00211">
    <property type="entry name" value="ABC_TRANSPORTER_1"/>
    <property type="match status" value="1"/>
</dbReference>
<dbReference type="Gene3D" id="3.40.50.300">
    <property type="entry name" value="P-loop containing nucleotide triphosphate hydrolases"/>
    <property type="match status" value="1"/>
</dbReference>
<gene>
    <name evidence="6" type="ORF">GMPD_12470</name>
    <name evidence="7" type="ORF">M1B72_10650</name>
</gene>
<feature type="domain" description="ABC transporter" evidence="5">
    <location>
        <begin position="6"/>
        <end position="234"/>
    </location>
</feature>
<dbReference type="PROSITE" id="PS50893">
    <property type="entry name" value="ABC_TRANSPORTER_2"/>
    <property type="match status" value="1"/>
</dbReference>
<keyword evidence="9" id="KW-1185">Reference proteome</keyword>
<dbReference type="InterPro" id="IPR003593">
    <property type="entry name" value="AAA+_ATPase"/>
</dbReference>
<dbReference type="GO" id="GO:0005886">
    <property type="term" value="C:plasma membrane"/>
    <property type="evidence" value="ECO:0007669"/>
    <property type="project" value="TreeGrafter"/>
</dbReference>
<evidence type="ECO:0000259" key="5">
    <source>
        <dbReference type="PROSITE" id="PS50893"/>
    </source>
</evidence>
<dbReference type="InterPro" id="IPR017911">
    <property type="entry name" value="MacB-like_ATP-bd"/>
</dbReference>
<dbReference type="SUPFAM" id="SSF52540">
    <property type="entry name" value="P-loop containing nucleoside triphosphate hydrolases"/>
    <property type="match status" value="1"/>
</dbReference>
<dbReference type="InterPro" id="IPR003439">
    <property type="entry name" value="ABC_transporter-like_ATP-bd"/>
</dbReference>
<evidence type="ECO:0000313" key="8">
    <source>
        <dbReference type="Proteomes" id="UP000568888"/>
    </source>
</evidence>
<evidence type="ECO:0000313" key="7">
    <source>
        <dbReference type="EMBL" id="UPU38142.1"/>
    </source>
</evidence>
<dbReference type="GO" id="GO:0016887">
    <property type="term" value="F:ATP hydrolysis activity"/>
    <property type="evidence" value="ECO:0007669"/>
    <property type="project" value="InterPro"/>
</dbReference>
<dbReference type="Proteomes" id="UP000568888">
    <property type="component" value="Unassembled WGS sequence"/>
</dbReference>
<dbReference type="CDD" id="cd03255">
    <property type="entry name" value="ABC_MJ0796_LolCDE_FtsE"/>
    <property type="match status" value="1"/>
</dbReference>
<dbReference type="InterPro" id="IPR017871">
    <property type="entry name" value="ABC_transporter-like_CS"/>
</dbReference>
<proteinExistence type="inferred from homology"/>
<dbReference type="FunFam" id="3.40.50.300:FF:000032">
    <property type="entry name" value="Export ABC transporter ATP-binding protein"/>
    <property type="match status" value="1"/>
</dbReference>
<dbReference type="GO" id="GO:0098796">
    <property type="term" value="C:membrane protein complex"/>
    <property type="evidence" value="ECO:0007669"/>
    <property type="project" value="UniProtKB-ARBA"/>
</dbReference>
<dbReference type="Pfam" id="PF00005">
    <property type="entry name" value="ABC_tran"/>
    <property type="match status" value="1"/>
</dbReference>
<dbReference type="Proteomes" id="UP000831485">
    <property type="component" value="Chromosome"/>
</dbReference>
<evidence type="ECO:0000256" key="4">
    <source>
        <dbReference type="ARBA" id="ARBA00038388"/>
    </source>
</evidence>
<keyword evidence="3 6" id="KW-0067">ATP-binding</keyword>
<keyword evidence="1" id="KW-0813">Transport</keyword>
<dbReference type="SMART" id="SM00382">
    <property type="entry name" value="AAA"/>
    <property type="match status" value="1"/>
</dbReference>
<evidence type="ECO:0000256" key="3">
    <source>
        <dbReference type="ARBA" id="ARBA00022840"/>
    </source>
</evidence>
<accession>A0A6V8MT55</accession>
<sequence>MAEPIVELRGVGKSFHEGDRERVVFRDASLSIEPGAWVFLFGRSGSGKSTLLNLVSGIDLPDRGEVRVDGSDLSRLSERERTLFRRNHIGFVFQFYNLIPTLTVEENVLLPLELSGTLTPAGRRRAAELLDAVGLADRGRAFPDRLSGGEQQRVAVARALVHAPKLVLADEPTGNLDAQTGRQVLDLFQRLLRPAGTTLVLVTHSGEVASLADRVLSIKDGVLVDAAGVPGAGA</sequence>
<evidence type="ECO:0000256" key="2">
    <source>
        <dbReference type="ARBA" id="ARBA00022741"/>
    </source>
</evidence>
<dbReference type="PANTHER" id="PTHR24220:SF685">
    <property type="entry name" value="ABC TRANSPORTER RELATED"/>
    <property type="match status" value="1"/>
</dbReference>
<reference evidence="7" key="3">
    <citation type="submission" date="2022-04" db="EMBL/GenBank/DDBJ databases">
        <authorList>
            <person name="Liu G."/>
        </authorList>
    </citation>
    <scope>NUCLEOTIDE SEQUENCE</scope>
    <source>
        <strain evidence="7">RG22</strain>
    </source>
</reference>
<protein>
    <submittedName>
        <fullName evidence="6">ABC transporter ATP-binding protein</fullName>
    </submittedName>
</protein>
<name>A0A6V8MT55_9BACT</name>
<keyword evidence="2" id="KW-0547">Nucleotide-binding</keyword>
<evidence type="ECO:0000313" key="6">
    <source>
        <dbReference type="EMBL" id="GFO63328.1"/>
    </source>
</evidence>
<organism evidence="6 8">
    <name type="scientific">Geomonas paludis</name>
    <dbReference type="NCBI Taxonomy" id="2740185"/>
    <lineage>
        <taxon>Bacteria</taxon>
        <taxon>Pseudomonadati</taxon>
        <taxon>Thermodesulfobacteriota</taxon>
        <taxon>Desulfuromonadia</taxon>
        <taxon>Geobacterales</taxon>
        <taxon>Geobacteraceae</taxon>
        <taxon>Geomonas</taxon>
    </lineage>
</organism>
<dbReference type="InterPro" id="IPR015854">
    <property type="entry name" value="ABC_transpr_LolD-like"/>
</dbReference>
<dbReference type="InterPro" id="IPR027417">
    <property type="entry name" value="P-loop_NTPase"/>
</dbReference>
<dbReference type="PANTHER" id="PTHR24220">
    <property type="entry name" value="IMPORT ATP-BINDING PROTEIN"/>
    <property type="match status" value="1"/>
</dbReference>
<dbReference type="EMBL" id="CP096574">
    <property type="protein sequence ID" value="UPU38142.1"/>
    <property type="molecule type" value="Genomic_DNA"/>
</dbReference>
<dbReference type="GO" id="GO:0005524">
    <property type="term" value="F:ATP binding"/>
    <property type="evidence" value="ECO:0007669"/>
    <property type="project" value="UniProtKB-KW"/>
</dbReference>
<dbReference type="EMBL" id="BLXY01000002">
    <property type="protein sequence ID" value="GFO63328.1"/>
    <property type="molecule type" value="Genomic_DNA"/>
</dbReference>
<evidence type="ECO:0000313" key="9">
    <source>
        <dbReference type="Proteomes" id="UP000831485"/>
    </source>
</evidence>
<dbReference type="RefSeq" id="WP_183346199.1">
    <property type="nucleotide sequence ID" value="NZ_BLXY01000002.1"/>
</dbReference>
<evidence type="ECO:0000256" key="1">
    <source>
        <dbReference type="ARBA" id="ARBA00022448"/>
    </source>
</evidence>
<comment type="similarity">
    <text evidence="4">Belongs to the ABC transporter superfamily. Macrolide exporter (TC 3.A.1.122) family.</text>
</comment>
<dbReference type="AlphaFoldDB" id="A0A6V8MT55"/>